<evidence type="ECO:0000256" key="8">
    <source>
        <dbReference type="PIRNR" id="PIRNR037125"/>
    </source>
</evidence>
<dbReference type="Gene3D" id="6.20.210.10">
    <property type="entry name" value="Nin one binding (NOB1), Zn-ribbon-like"/>
    <property type="match status" value="1"/>
</dbReference>
<evidence type="ECO:0000256" key="3">
    <source>
        <dbReference type="ARBA" id="ARBA00022722"/>
    </source>
</evidence>
<feature type="compositionally biased region" description="Basic residues" evidence="10">
    <location>
        <begin position="375"/>
        <end position="385"/>
    </location>
</feature>
<dbReference type="InterPro" id="IPR039907">
    <property type="entry name" value="NOB1"/>
</dbReference>
<dbReference type="EMBL" id="GG738853">
    <property type="protein sequence ID" value="EFC47870.1"/>
    <property type="molecule type" value="Genomic_DNA"/>
</dbReference>
<feature type="binding site" evidence="9">
    <location>
        <position position="272"/>
    </location>
    <ligand>
        <name>Zn(2+)</name>
        <dbReference type="ChEBI" id="CHEBI:29105"/>
    </ligand>
</feature>
<keyword evidence="6 8" id="KW-0862">Zinc</keyword>
<dbReference type="Proteomes" id="UP000006671">
    <property type="component" value="Unassembled WGS sequence"/>
</dbReference>
<name>D2V5W8_NAEGR</name>
<protein>
    <submittedName>
        <fullName evidence="13">Predicted protein</fullName>
    </submittedName>
</protein>
<evidence type="ECO:0000259" key="11">
    <source>
        <dbReference type="Pfam" id="PF08772"/>
    </source>
</evidence>
<dbReference type="FunFam" id="3.40.50.1010:FF:000020">
    <property type="entry name" value="20S-pre-rRNA D-site endonuclease NOB1"/>
    <property type="match status" value="1"/>
</dbReference>
<dbReference type="InterPro" id="IPR036283">
    <property type="entry name" value="NOB1_Zf-like_sf"/>
</dbReference>
<dbReference type="GO" id="GO:0030490">
    <property type="term" value="P:maturation of SSU-rRNA"/>
    <property type="evidence" value="ECO:0007669"/>
    <property type="project" value="TreeGrafter"/>
</dbReference>
<reference evidence="13 14" key="1">
    <citation type="journal article" date="2010" name="Cell">
        <title>The genome of Naegleria gruberi illuminates early eukaryotic versatility.</title>
        <authorList>
            <person name="Fritz-Laylin L.K."/>
            <person name="Prochnik S.E."/>
            <person name="Ginger M.L."/>
            <person name="Dacks J.B."/>
            <person name="Carpenter M.L."/>
            <person name="Field M.C."/>
            <person name="Kuo A."/>
            <person name="Paredez A."/>
            <person name="Chapman J."/>
            <person name="Pham J."/>
            <person name="Shu S."/>
            <person name="Neupane R."/>
            <person name="Cipriano M."/>
            <person name="Mancuso J."/>
            <person name="Tu H."/>
            <person name="Salamov A."/>
            <person name="Lindquist E."/>
            <person name="Shapiro H."/>
            <person name="Lucas S."/>
            <person name="Grigoriev I.V."/>
            <person name="Cande W.Z."/>
            <person name="Fulton C."/>
            <person name="Rokhsar D.S."/>
            <person name="Dawson S.C."/>
        </authorList>
    </citation>
    <scope>NUCLEOTIDE SEQUENCE [LARGE SCALE GENOMIC DNA]</scope>
    <source>
        <strain evidence="13 14">NEG-M</strain>
    </source>
</reference>
<evidence type="ECO:0000256" key="6">
    <source>
        <dbReference type="ARBA" id="ARBA00022833"/>
    </source>
</evidence>
<feature type="compositionally biased region" description="Acidic residues" evidence="10">
    <location>
        <begin position="185"/>
        <end position="208"/>
    </location>
</feature>
<evidence type="ECO:0000256" key="1">
    <source>
        <dbReference type="ARBA" id="ARBA00004123"/>
    </source>
</evidence>
<dbReference type="InterPro" id="IPR014881">
    <property type="entry name" value="NOB1_Zn-bd"/>
</dbReference>
<dbReference type="OrthoDB" id="446759at2759"/>
<feature type="region of interest" description="Disordered" evidence="10">
    <location>
        <begin position="362"/>
        <end position="385"/>
    </location>
</feature>
<keyword evidence="4 8" id="KW-0479">Metal-binding</keyword>
<dbReference type="PIRSF" id="PIRSF037125">
    <property type="entry name" value="D-site_20S_pre-rRNA_nuclease"/>
    <property type="match status" value="1"/>
</dbReference>
<dbReference type="OMA" id="DYAMQNT"/>
<proteinExistence type="inferred from homology"/>
<dbReference type="GO" id="GO:0030688">
    <property type="term" value="C:preribosome, small subunit precursor"/>
    <property type="evidence" value="ECO:0007669"/>
    <property type="project" value="TreeGrafter"/>
</dbReference>
<dbReference type="GO" id="GO:0031981">
    <property type="term" value="C:nuclear lumen"/>
    <property type="evidence" value="ECO:0007669"/>
    <property type="project" value="UniProtKB-ARBA"/>
</dbReference>
<evidence type="ECO:0000256" key="7">
    <source>
        <dbReference type="ARBA" id="ARBA00023242"/>
    </source>
</evidence>
<dbReference type="KEGG" id="ngr:NAEGRDRAFT_31334"/>
<dbReference type="STRING" id="5762.D2V5W8"/>
<feature type="region of interest" description="Disordered" evidence="10">
    <location>
        <begin position="171"/>
        <end position="208"/>
    </location>
</feature>
<evidence type="ECO:0000256" key="4">
    <source>
        <dbReference type="ARBA" id="ARBA00022723"/>
    </source>
</evidence>
<dbReference type="Pfam" id="PF17146">
    <property type="entry name" value="PIN_6"/>
    <property type="match status" value="1"/>
</dbReference>
<evidence type="ECO:0000259" key="12">
    <source>
        <dbReference type="Pfam" id="PF17146"/>
    </source>
</evidence>
<feature type="domain" description="Ribonuclease PIN" evidence="12">
    <location>
        <begin position="48"/>
        <end position="133"/>
    </location>
</feature>
<dbReference type="Pfam" id="PF08772">
    <property type="entry name" value="Zn_ribbon_NOB1"/>
    <property type="match status" value="1"/>
</dbReference>
<dbReference type="PANTHER" id="PTHR12814:SF2">
    <property type="entry name" value="RNA-BINDING PROTEIN NOB1"/>
    <property type="match status" value="1"/>
</dbReference>
<feature type="binding site" evidence="9">
    <location>
        <position position="290"/>
    </location>
    <ligand>
        <name>Zn(2+)</name>
        <dbReference type="ChEBI" id="CHEBI:29105"/>
    </ligand>
</feature>
<keyword evidence="7 8" id="KW-0539">Nucleus</keyword>
<dbReference type="GO" id="GO:0005737">
    <property type="term" value="C:cytoplasm"/>
    <property type="evidence" value="ECO:0007669"/>
    <property type="project" value="UniProtKB-ARBA"/>
</dbReference>
<evidence type="ECO:0000313" key="13">
    <source>
        <dbReference type="EMBL" id="EFC47870.1"/>
    </source>
</evidence>
<dbReference type="InterPro" id="IPR033411">
    <property type="entry name" value="Ribonuclease_PIN"/>
</dbReference>
<dbReference type="GO" id="GO:0016787">
    <property type="term" value="F:hydrolase activity"/>
    <property type="evidence" value="ECO:0007669"/>
    <property type="project" value="UniProtKB-KW"/>
</dbReference>
<evidence type="ECO:0000256" key="9">
    <source>
        <dbReference type="PIRSR" id="PIRSR037125-1"/>
    </source>
</evidence>
<dbReference type="Gene3D" id="3.40.50.1010">
    <property type="entry name" value="5'-nuclease"/>
    <property type="match status" value="1"/>
</dbReference>
<keyword evidence="3" id="KW-0540">Nuclease</keyword>
<dbReference type="GO" id="GO:0046872">
    <property type="term" value="F:metal ion binding"/>
    <property type="evidence" value="ECO:0007669"/>
    <property type="project" value="UniProtKB-UniRule"/>
</dbReference>
<gene>
    <name evidence="13" type="ORF">NAEGRDRAFT_31334</name>
</gene>
<feature type="domain" description="Nin one binding (NOB1) Zn-ribbon-like" evidence="11">
    <location>
        <begin position="262"/>
        <end position="333"/>
    </location>
</feature>
<feature type="compositionally biased region" description="Polar residues" evidence="10">
    <location>
        <begin position="1"/>
        <end position="10"/>
    </location>
</feature>
<dbReference type="CDD" id="cd09876">
    <property type="entry name" value="PIN_Nob1-like"/>
    <property type="match status" value="1"/>
</dbReference>
<feature type="compositionally biased region" description="Low complexity" evidence="10">
    <location>
        <begin position="11"/>
        <end position="22"/>
    </location>
</feature>
<dbReference type="PANTHER" id="PTHR12814">
    <property type="entry name" value="RNA-BINDING PROTEIN NOB1"/>
    <property type="match status" value="1"/>
</dbReference>
<dbReference type="SUPFAM" id="SSF144206">
    <property type="entry name" value="NOB1 zinc finger-like"/>
    <property type="match status" value="1"/>
</dbReference>
<evidence type="ECO:0000256" key="5">
    <source>
        <dbReference type="ARBA" id="ARBA00022801"/>
    </source>
</evidence>
<keyword evidence="5" id="KW-0378">Hydrolase</keyword>
<feature type="binding site" evidence="9">
    <location>
        <position position="287"/>
    </location>
    <ligand>
        <name>Zn(2+)</name>
        <dbReference type="ChEBI" id="CHEBI:29105"/>
    </ligand>
</feature>
<comment type="subcellular location">
    <subcellularLocation>
        <location evidence="1">Nucleus</location>
    </subcellularLocation>
</comment>
<comment type="similarity">
    <text evidence="2 8">Belongs to the NOB1 family.</text>
</comment>
<evidence type="ECO:0000313" key="14">
    <source>
        <dbReference type="Proteomes" id="UP000006671"/>
    </source>
</evidence>
<dbReference type="InParanoid" id="D2V5W8"/>
<dbReference type="GeneID" id="8849353"/>
<dbReference type="FunCoup" id="D2V5W8">
    <property type="interactions" value="343"/>
</dbReference>
<dbReference type="AlphaFoldDB" id="D2V5W8"/>
<keyword evidence="14" id="KW-1185">Reference proteome</keyword>
<organism evidence="14">
    <name type="scientific">Naegleria gruberi</name>
    <name type="common">Amoeba</name>
    <dbReference type="NCBI Taxonomy" id="5762"/>
    <lineage>
        <taxon>Eukaryota</taxon>
        <taxon>Discoba</taxon>
        <taxon>Heterolobosea</taxon>
        <taxon>Tetramitia</taxon>
        <taxon>Eutetramitia</taxon>
        <taxon>Vahlkampfiidae</taxon>
        <taxon>Naegleria</taxon>
    </lineage>
</organism>
<dbReference type="InterPro" id="IPR017117">
    <property type="entry name" value="Nob1_euk"/>
</dbReference>
<feature type="binding site" evidence="9">
    <location>
        <position position="275"/>
    </location>
    <ligand>
        <name>Zn(2+)</name>
        <dbReference type="ChEBI" id="CHEBI:29105"/>
    </ligand>
</feature>
<feature type="region of interest" description="Disordered" evidence="10">
    <location>
        <begin position="1"/>
        <end position="24"/>
    </location>
</feature>
<dbReference type="GO" id="GO:0004521">
    <property type="term" value="F:RNA endonuclease activity"/>
    <property type="evidence" value="ECO:0007669"/>
    <property type="project" value="UniProtKB-UniRule"/>
</dbReference>
<accession>D2V5W8</accession>
<sequence>MSLQNLITDNSSSTTTTSEKTSGGFLNYSKYEEQEDVSALSFDNERILVLDAGAFINYMKIEKHGSKFITTPQVLNEIKDSRSRHILLTLPFDIHVREPTEDDIKTVSRYAKKTGDYANLSATDIGIIALTLTIEKEMNGTKNLKPEPKSLNIAAGIKCSTPLAYSELRNKMEDKPVGSQRSDVTAEEEEADTEEKVVEEEEDDEDDGEWITPENIKEYKERTNNLNKDTSWSVGCVTSDFSVQHVLAHMGLNLVSVDGFRIKYLSQWVKRCTCCYTIVPDVERRFCPNCGHETLKRITCVMDEDGTLNFYYNPKAKISLRGTIYTNPIPKGGKYHKDPIYREDQLKGFGVSKKNNKLLNKKQDDDYDLYSKNAFNKRKNPPRRR</sequence>
<dbReference type="VEuPathDB" id="AmoebaDB:NAEGRDRAFT_31334"/>
<dbReference type="eggNOG" id="KOG2463">
    <property type="taxonomic scope" value="Eukaryota"/>
</dbReference>
<dbReference type="RefSeq" id="XP_002680614.1">
    <property type="nucleotide sequence ID" value="XM_002680568.1"/>
</dbReference>
<evidence type="ECO:0000256" key="2">
    <source>
        <dbReference type="ARBA" id="ARBA00005858"/>
    </source>
</evidence>
<evidence type="ECO:0000256" key="10">
    <source>
        <dbReference type="SAM" id="MobiDB-lite"/>
    </source>
</evidence>